<proteinExistence type="predicted"/>
<protein>
    <submittedName>
        <fullName evidence="2">Uncharacterized protein</fullName>
    </submittedName>
</protein>
<dbReference type="OrthoDB" id="2418900at2759"/>
<dbReference type="AlphaFoldDB" id="A0A8H7CQ69"/>
<dbReference type="InterPro" id="IPR041078">
    <property type="entry name" value="Plavaka"/>
</dbReference>
<evidence type="ECO:0000313" key="3">
    <source>
        <dbReference type="Proteomes" id="UP000620124"/>
    </source>
</evidence>
<name>A0A8H7CQ69_9AGAR</name>
<dbReference type="Proteomes" id="UP000620124">
    <property type="component" value="Unassembled WGS sequence"/>
</dbReference>
<gene>
    <name evidence="2" type="ORF">MVEN_01712300</name>
</gene>
<comment type="caution">
    <text evidence="2">The sequence shown here is derived from an EMBL/GenBank/DDBJ whole genome shotgun (WGS) entry which is preliminary data.</text>
</comment>
<reference evidence="2" key="1">
    <citation type="submission" date="2020-05" db="EMBL/GenBank/DDBJ databases">
        <title>Mycena genomes resolve the evolution of fungal bioluminescence.</title>
        <authorList>
            <person name="Tsai I.J."/>
        </authorList>
    </citation>
    <scope>NUCLEOTIDE SEQUENCE</scope>
    <source>
        <strain evidence="2">CCC161011</strain>
    </source>
</reference>
<evidence type="ECO:0000256" key="1">
    <source>
        <dbReference type="SAM" id="MobiDB-lite"/>
    </source>
</evidence>
<keyword evidence="3" id="KW-1185">Reference proteome</keyword>
<sequence>MNSVCKICRQKHFEEYAADSSAESESDTDSTDGLPQLGSASGNLDAVDVGMGLSDPEITQNEDPEQEWSDEDIHFTVDPPRLASGNSDTNPRATPEDSTRKRRRPTVEEVEDEDERWVQPFPPERGAGEILRDGNIPRRCKTQFQKLREKQAEKGHAPWEPFESEDEWELAHWLMTSGLSGKKTDTYLKLKKVREGINPSFHNNRAFLKYIDALPEGPQWTCYPFELVGDELLLPVGSTLVPIIIASDKTQLTRFSGNQQAWPVYLTIGNIDKATRRRPSSHATVLLGYIPVAKLEIFSKKRSGVNHQLFHDCMRTMLQSLKVAERDGVTMDCADGFVRKMYLILAAYIADYPEQCLCRGNTTHAPWRCPTEILQTLADQSNGEYPTEFVDLNLRAINPFWADLPHCDIFRSMTPDLLHELHNGVFGYHLVKWSTEAMNGGQAEVDLRFCTMSPHPSLRHFKKGISLTTQWTGTERKNMEKVFLGVLANATAPRVQLAVRGILDFIHYAHFETHCDDSLLELDGAWSAFHNNKDIYVELEIRKHFNISKLHKLKHYVDSIRSRGTADGTLAGFRFKPHRVQ</sequence>
<feature type="region of interest" description="Disordered" evidence="1">
    <location>
        <begin position="14"/>
        <end position="131"/>
    </location>
</feature>
<organism evidence="2 3">
    <name type="scientific">Mycena venus</name>
    <dbReference type="NCBI Taxonomy" id="2733690"/>
    <lineage>
        <taxon>Eukaryota</taxon>
        <taxon>Fungi</taxon>
        <taxon>Dikarya</taxon>
        <taxon>Basidiomycota</taxon>
        <taxon>Agaricomycotina</taxon>
        <taxon>Agaricomycetes</taxon>
        <taxon>Agaricomycetidae</taxon>
        <taxon>Agaricales</taxon>
        <taxon>Marasmiineae</taxon>
        <taxon>Mycenaceae</taxon>
        <taxon>Mycena</taxon>
    </lineage>
</organism>
<evidence type="ECO:0000313" key="2">
    <source>
        <dbReference type="EMBL" id="KAF7344216.1"/>
    </source>
</evidence>
<dbReference type="EMBL" id="JACAZI010000015">
    <property type="protein sequence ID" value="KAF7344216.1"/>
    <property type="molecule type" value="Genomic_DNA"/>
</dbReference>
<dbReference type="Pfam" id="PF18759">
    <property type="entry name" value="Plavaka"/>
    <property type="match status" value="1"/>
</dbReference>
<feature type="compositionally biased region" description="Acidic residues" evidence="1">
    <location>
        <begin position="60"/>
        <end position="70"/>
    </location>
</feature>
<accession>A0A8H7CQ69</accession>